<feature type="domain" description="Malectin" evidence="2">
    <location>
        <begin position="50"/>
        <end position="108"/>
    </location>
</feature>
<evidence type="ECO:0000313" key="3">
    <source>
        <dbReference type="EMBL" id="VFU27211.1"/>
    </source>
</evidence>
<sequence>MESILHLLFLLFLPLLSSSESYNPQVKYFINCGSASCRSCRSSDFVGDKNSNPSFAYQLYHTARIYTKIFRYMLTITQTGSYLVRLHFFHLASKSHLADALFNVVRNSSTEFPVIKEFFLTIDEGNFDIYFIPADETHFFIDDPIAIPPLRTKDGALRTLYRIMLEVHKLPIPFGGIGYRMMII</sequence>
<dbReference type="PANTHER" id="PTHR34590:SF12">
    <property type="entry name" value="CARBOHYDRATE-BINDING PROTEIN OF THE ER PROTEIN"/>
    <property type="match status" value="1"/>
</dbReference>
<dbReference type="InterPro" id="IPR021720">
    <property type="entry name" value="Malectin_dom"/>
</dbReference>
<reference evidence="3" key="1">
    <citation type="submission" date="2019-03" db="EMBL/GenBank/DDBJ databases">
        <authorList>
            <person name="Mank J."/>
            <person name="Almeida P."/>
        </authorList>
    </citation>
    <scope>NUCLEOTIDE SEQUENCE</scope>
    <source>
        <strain evidence="3">78183</strain>
    </source>
</reference>
<feature type="chain" id="PRO_5027064106" description="Malectin domain-containing protein" evidence="1">
    <location>
        <begin position="22"/>
        <end position="184"/>
    </location>
</feature>
<dbReference type="Gene3D" id="2.60.120.430">
    <property type="entry name" value="Galactose-binding lectin"/>
    <property type="match status" value="1"/>
</dbReference>
<dbReference type="EMBL" id="CAADRP010000343">
    <property type="protein sequence ID" value="VFU27211.1"/>
    <property type="molecule type" value="Genomic_DNA"/>
</dbReference>
<organism evidence="3">
    <name type="scientific">Salix viminalis</name>
    <name type="common">Common osier</name>
    <name type="synonym">Basket willow</name>
    <dbReference type="NCBI Taxonomy" id="40686"/>
    <lineage>
        <taxon>Eukaryota</taxon>
        <taxon>Viridiplantae</taxon>
        <taxon>Streptophyta</taxon>
        <taxon>Embryophyta</taxon>
        <taxon>Tracheophyta</taxon>
        <taxon>Spermatophyta</taxon>
        <taxon>Magnoliopsida</taxon>
        <taxon>eudicotyledons</taxon>
        <taxon>Gunneridae</taxon>
        <taxon>Pentapetalae</taxon>
        <taxon>rosids</taxon>
        <taxon>fabids</taxon>
        <taxon>Malpighiales</taxon>
        <taxon>Salicaceae</taxon>
        <taxon>Saliceae</taxon>
        <taxon>Salix</taxon>
    </lineage>
</organism>
<proteinExistence type="predicted"/>
<evidence type="ECO:0000259" key="2">
    <source>
        <dbReference type="Pfam" id="PF11721"/>
    </source>
</evidence>
<keyword evidence="1" id="KW-0732">Signal</keyword>
<evidence type="ECO:0000256" key="1">
    <source>
        <dbReference type="SAM" id="SignalP"/>
    </source>
</evidence>
<dbReference type="Pfam" id="PF11721">
    <property type="entry name" value="Malectin"/>
    <property type="match status" value="1"/>
</dbReference>
<dbReference type="AlphaFoldDB" id="A0A6N2KFJ5"/>
<accession>A0A6N2KFJ5</accession>
<name>A0A6N2KFJ5_SALVM</name>
<dbReference type="PANTHER" id="PTHR34590">
    <property type="entry name" value="OS03G0124300 PROTEIN-RELATED"/>
    <property type="match status" value="1"/>
</dbReference>
<dbReference type="InterPro" id="IPR045272">
    <property type="entry name" value="ANXUR1/2-like"/>
</dbReference>
<feature type="signal peptide" evidence="1">
    <location>
        <begin position="1"/>
        <end position="21"/>
    </location>
</feature>
<gene>
    <name evidence="3" type="ORF">SVIM_LOCUS79634</name>
</gene>
<dbReference type="GO" id="GO:0004714">
    <property type="term" value="F:transmembrane receptor protein tyrosine kinase activity"/>
    <property type="evidence" value="ECO:0007669"/>
    <property type="project" value="InterPro"/>
</dbReference>
<protein>
    <recommendedName>
        <fullName evidence="2">Malectin domain-containing protein</fullName>
    </recommendedName>
</protein>